<accession>A0A5B7HY51</accession>
<keyword evidence="3" id="KW-1185">Reference proteome</keyword>
<feature type="compositionally biased region" description="Basic residues" evidence="1">
    <location>
        <begin position="73"/>
        <end position="82"/>
    </location>
</feature>
<dbReference type="Proteomes" id="UP000324222">
    <property type="component" value="Unassembled WGS sequence"/>
</dbReference>
<dbReference type="AlphaFoldDB" id="A0A5B7HY51"/>
<evidence type="ECO:0000313" key="2">
    <source>
        <dbReference type="EMBL" id="MPC74599.1"/>
    </source>
</evidence>
<dbReference type="EMBL" id="VSRR010039260">
    <property type="protein sequence ID" value="MPC74599.1"/>
    <property type="molecule type" value="Genomic_DNA"/>
</dbReference>
<evidence type="ECO:0000256" key="1">
    <source>
        <dbReference type="SAM" id="MobiDB-lite"/>
    </source>
</evidence>
<feature type="region of interest" description="Disordered" evidence="1">
    <location>
        <begin position="59"/>
        <end position="82"/>
    </location>
</feature>
<evidence type="ECO:0000313" key="3">
    <source>
        <dbReference type="Proteomes" id="UP000324222"/>
    </source>
</evidence>
<organism evidence="2 3">
    <name type="scientific">Portunus trituberculatus</name>
    <name type="common">Swimming crab</name>
    <name type="synonym">Neptunus trituberculatus</name>
    <dbReference type="NCBI Taxonomy" id="210409"/>
    <lineage>
        <taxon>Eukaryota</taxon>
        <taxon>Metazoa</taxon>
        <taxon>Ecdysozoa</taxon>
        <taxon>Arthropoda</taxon>
        <taxon>Crustacea</taxon>
        <taxon>Multicrustacea</taxon>
        <taxon>Malacostraca</taxon>
        <taxon>Eumalacostraca</taxon>
        <taxon>Eucarida</taxon>
        <taxon>Decapoda</taxon>
        <taxon>Pleocyemata</taxon>
        <taxon>Brachyura</taxon>
        <taxon>Eubrachyura</taxon>
        <taxon>Portunoidea</taxon>
        <taxon>Portunidae</taxon>
        <taxon>Portuninae</taxon>
        <taxon>Portunus</taxon>
    </lineage>
</organism>
<proteinExistence type="predicted"/>
<protein>
    <submittedName>
        <fullName evidence="2">Uncharacterized protein</fullName>
    </submittedName>
</protein>
<gene>
    <name evidence="2" type="ORF">E2C01_068965</name>
</gene>
<reference evidence="2 3" key="1">
    <citation type="submission" date="2019-05" db="EMBL/GenBank/DDBJ databases">
        <title>Another draft genome of Portunus trituberculatus and its Hox gene families provides insights of decapod evolution.</title>
        <authorList>
            <person name="Jeong J.-H."/>
            <person name="Song I."/>
            <person name="Kim S."/>
            <person name="Choi T."/>
            <person name="Kim D."/>
            <person name="Ryu S."/>
            <person name="Kim W."/>
        </authorList>
    </citation>
    <scope>NUCLEOTIDE SEQUENCE [LARGE SCALE GENOMIC DNA]</scope>
    <source>
        <tissue evidence="2">Muscle</tissue>
    </source>
</reference>
<comment type="caution">
    <text evidence="2">The sequence shown here is derived from an EMBL/GenBank/DDBJ whole genome shotgun (WGS) entry which is preliminary data.</text>
</comment>
<name>A0A5B7HY51_PORTR</name>
<sequence length="82" mass="8842">MNDSKPLVVAAPPREGSASCCLGRLLAAVDLPRRRLFLPPIEALLFGSVSTRVLSKGSILSPATRPDSTAPVQHRHYGRIPR</sequence>